<sequence>MASRDDDGLVFVALGGLGEIGMNAGLYGFGPARRRKWLLVDCGIAFAGEDVPGVDLIFPDIRFLEEERDNLVGIVITHAHEDHIGGLAELWPRLGAPVVCTPFAAGLLEVRRLGEPGAPKIPLTVVEQGGRVTLGPFDIEFVAVGHSIPESNALAIRTPLGTVVHTGDWKLDPHPGVGRPTDEKRLTEIGDEGVLALICDSTNVLRDGVSPSEADVAKTLIEVIREAPERVAVTTFASNVARLRAVAEAAAACDREVVVFGRAMDRVVDVATERGYLAGLPPFRSAETFGYLPRNKVVALLTGSQGEPRAALARVANDEHPDIALSAGDRVVFSSRTIPGNEKAVGRIINNLVTRGIDVVTDRDALVHVSGHPRRGELAAMYRWVQPKALVPAHGEALHLTEQAKFARAEGIQSVVRAMNGEMVLLAPGKPAVVDDVPVGRLYKDGMIVVSAGEATIGERRKLAFAGVVSVAIALDAKGEIVGEAQVEVTGLPPATREGEPMLELVADAVADVLDGLPKARRRDPDAVANAVERAVRAEVRHAWGKKPTCHVHVIVV</sequence>
<evidence type="ECO:0000256" key="2">
    <source>
        <dbReference type="ARBA" id="ARBA00022723"/>
    </source>
</evidence>
<dbReference type="RefSeq" id="WP_183315940.1">
    <property type="nucleotide sequence ID" value="NZ_JACIEN010000001.1"/>
</dbReference>
<proteinExistence type="predicted"/>
<evidence type="ECO:0000256" key="4">
    <source>
        <dbReference type="ARBA" id="ARBA00022833"/>
    </source>
</evidence>
<reference evidence="8 9" key="1">
    <citation type="submission" date="2020-08" db="EMBL/GenBank/DDBJ databases">
        <title>Genomic Encyclopedia of Type Strains, Phase IV (KMG-IV): sequencing the most valuable type-strain genomes for metagenomic binning, comparative biology and taxonomic classification.</title>
        <authorList>
            <person name="Goeker M."/>
        </authorList>
    </citation>
    <scope>NUCLEOTIDE SEQUENCE [LARGE SCALE GENOMIC DNA]</scope>
    <source>
        <strain evidence="8 9">DSM 103737</strain>
    </source>
</reference>
<comment type="caution">
    <text evidence="8">The sequence shown here is derived from an EMBL/GenBank/DDBJ whole genome shotgun (WGS) entry which is preliminary data.</text>
</comment>
<keyword evidence="3 8" id="KW-0378">Hydrolase</keyword>
<evidence type="ECO:0000256" key="6">
    <source>
        <dbReference type="ARBA" id="ARBA00022884"/>
    </source>
</evidence>
<keyword evidence="9" id="KW-1185">Reference proteome</keyword>
<dbReference type="Pfam" id="PF07521">
    <property type="entry name" value="RMMBL"/>
    <property type="match status" value="1"/>
</dbReference>
<dbReference type="InterPro" id="IPR036866">
    <property type="entry name" value="RibonucZ/Hydroxyglut_hydro"/>
</dbReference>
<dbReference type="InterPro" id="IPR042173">
    <property type="entry name" value="RNase_J_2"/>
</dbReference>
<gene>
    <name evidence="8" type="ORF">GGR16_001131</name>
</gene>
<evidence type="ECO:0000256" key="5">
    <source>
        <dbReference type="ARBA" id="ARBA00022839"/>
    </source>
</evidence>
<keyword evidence="6" id="KW-0694">RNA-binding</keyword>
<dbReference type="EC" id="3.1.-.-" evidence="8"/>
<dbReference type="Gene3D" id="3.10.20.580">
    <property type="match status" value="1"/>
</dbReference>
<dbReference type="EMBL" id="JACIEN010000001">
    <property type="protein sequence ID" value="MBB4016125.1"/>
    <property type="molecule type" value="Genomic_DNA"/>
</dbReference>
<dbReference type="GO" id="GO:0046872">
    <property type="term" value="F:metal ion binding"/>
    <property type="evidence" value="ECO:0007669"/>
    <property type="project" value="UniProtKB-KW"/>
</dbReference>
<name>A0A840BRW5_9HYPH</name>
<dbReference type="Gene3D" id="3.40.50.10710">
    <property type="entry name" value="Metallo-hydrolase/oxidoreductase"/>
    <property type="match status" value="1"/>
</dbReference>
<dbReference type="CDD" id="cd07714">
    <property type="entry name" value="RNaseJ_MBL-fold"/>
    <property type="match status" value="1"/>
</dbReference>
<dbReference type="PANTHER" id="PTHR43694">
    <property type="entry name" value="RIBONUCLEASE J"/>
    <property type="match status" value="1"/>
</dbReference>
<keyword evidence="2" id="KW-0479">Metal-binding</keyword>
<organism evidence="8 9">
    <name type="scientific">Chelatococcus caeni</name>
    <dbReference type="NCBI Taxonomy" id="1348468"/>
    <lineage>
        <taxon>Bacteria</taxon>
        <taxon>Pseudomonadati</taxon>
        <taxon>Pseudomonadota</taxon>
        <taxon>Alphaproteobacteria</taxon>
        <taxon>Hyphomicrobiales</taxon>
        <taxon>Chelatococcaceae</taxon>
        <taxon>Chelatococcus</taxon>
    </lineage>
</organism>
<dbReference type="InterPro" id="IPR055132">
    <property type="entry name" value="RNase_J_b_CASP"/>
</dbReference>
<dbReference type="InterPro" id="IPR041636">
    <property type="entry name" value="RNase_J_C"/>
</dbReference>
<dbReference type="PANTHER" id="PTHR43694:SF1">
    <property type="entry name" value="RIBONUCLEASE J"/>
    <property type="match status" value="1"/>
</dbReference>
<evidence type="ECO:0000259" key="7">
    <source>
        <dbReference type="SMART" id="SM00849"/>
    </source>
</evidence>
<evidence type="ECO:0000313" key="8">
    <source>
        <dbReference type="EMBL" id="MBB4016125.1"/>
    </source>
</evidence>
<dbReference type="Pfam" id="PF17770">
    <property type="entry name" value="RNase_J_C"/>
    <property type="match status" value="1"/>
</dbReference>
<evidence type="ECO:0000256" key="3">
    <source>
        <dbReference type="ARBA" id="ARBA00022801"/>
    </source>
</evidence>
<keyword evidence="4" id="KW-0862">Zinc</keyword>
<dbReference type="Gene3D" id="3.60.15.10">
    <property type="entry name" value="Ribonuclease Z/Hydroxyacylglutathione hydrolase-like"/>
    <property type="match status" value="1"/>
</dbReference>
<dbReference type="InterPro" id="IPR011108">
    <property type="entry name" value="RMMBL"/>
</dbReference>
<keyword evidence="5" id="KW-0269">Exonuclease</keyword>
<keyword evidence="1" id="KW-0540">Nuclease</keyword>
<dbReference type="GO" id="GO:0003723">
    <property type="term" value="F:RNA binding"/>
    <property type="evidence" value="ECO:0007669"/>
    <property type="project" value="UniProtKB-KW"/>
</dbReference>
<dbReference type="AlphaFoldDB" id="A0A840BRW5"/>
<feature type="domain" description="Metallo-beta-lactamase" evidence="7">
    <location>
        <begin position="21"/>
        <end position="220"/>
    </location>
</feature>
<dbReference type="SMART" id="SM00849">
    <property type="entry name" value="Lactamase_B"/>
    <property type="match status" value="1"/>
</dbReference>
<dbReference type="Pfam" id="PF12706">
    <property type="entry name" value="Lactamase_B_2"/>
    <property type="match status" value="1"/>
</dbReference>
<dbReference type="InterPro" id="IPR001279">
    <property type="entry name" value="Metallo-B-lactamas"/>
</dbReference>
<dbReference type="SUPFAM" id="SSF56281">
    <property type="entry name" value="Metallo-hydrolase/oxidoreductase"/>
    <property type="match status" value="1"/>
</dbReference>
<evidence type="ECO:0000313" key="9">
    <source>
        <dbReference type="Proteomes" id="UP000577362"/>
    </source>
</evidence>
<dbReference type="GO" id="GO:0004527">
    <property type="term" value="F:exonuclease activity"/>
    <property type="evidence" value="ECO:0007669"/>
    <property type="project" value="UniProtKB-KW"/>
</dbReference>
<dbReference type="Proteomes" id="UP000577362">
    <property type="component" value="Unassembled WGS sequence"/>
</dbReference>
<evidence type="ECO:0000256" key="1">
    <source>
        <dbReference type="ARBA" id="ARBA00022722"/>
    </source>
</evidence>
<dbReference type="Pfam" id="PF22505">
    <property type="entry name" value="RNase_J_b_CASP"/>
    <property type="match status" value="1"/>
</dbReference>
<protein>
    <submittedName>
        <fullName evidence="8">Ribonuclease J</fullName>
        <ecNumber evidence="8">3.1.-.-</ecNumber>
    </submittedName>
</protein>
<accession>A0A840BRW5</accession>